<protein>
    <submittedName>
        <fullName evidence="2">Uncharacterized protein</fullName>
    </submittedName>
</protein>
<accession>A0A915E7G2</accession>
<dbReference type="Proteomes" id="UP000887574">
    <property type="component" value="Unplaced"/>
</dbReference>
<organism evidence="1 2">
    <name type="scientific">Ditylenchus dipsaci</name>
    <dbReference type="NCBI Taxonomy" id="166011"/>
    <lineage>
        <taxon>Eukaryota</taxon>
        <taxon>Metazoa</taxon>
        <taxon>Ecdysozoa</taxon>
        <taxon>Nematoda</taxon>
        <taxon>Chromadorea</taxon>
        <taxon>Rhabditida</taxon>
        <taxon>Tylenchina</taxon>
        <taxon>Tylenchomorpha</taxon>
        <taxon>Sphaerularioidea</taxon>
        <taxon>Anguinidae</taxon>
        <taxon>Anguininae</taxon>
        <taxon>Ditylenchus</taxon>
    </lineage>
</organism>
<name>A0A915E7G2_9BILA</name>
<keyword evidence="1" id="KW-1185">Reference proteome</keyword>
<dbReference type="AlphaFoldDB" id="A0A915E7G2"/>
<proteinExistence type="predicted"/>
<reference evidence="2" key="1">
    <citation type="submission" date="2022-11" db="UniProtKB">
        <authorList>
            <consortium name="WormBaseParasite"/>
        </authorList>
    </citation>
    <scope>IDENTIFICATION</scope>
</reference>
<sequence length="94" mass="10539">MRMVDWLASDDRLDMKACVLEYDKNVVEGKKIAENGRNQIGKRQSDGSVWQLSDEEGLRLRKQAHSILAMLNGRMPCLSSICIWISGAKGNKSS</sequence>
<evidence type="ECO:0000313" key="1">
    <source>
        <dbReference type="Proteomes" id="UP000887574"/>
    </source>
</evidence>
<dbReference type="WBParaSite" id="jg3154">
    <property type="protein sequence ID" value="jg3154"/>
    <property type="gene ID" value="jg3154"/>
</dbReference>
<evidence type="ECO:0000313" key="2">
    <source>
        <dbReference type="WBParaSite" id="jg3154"/>
    </source>
</evidence>